<dbReference type="Proteomes" id="UP001189429">
    <property type="component" value="Unassembled WGS sequence"/>
</dbReference>
<dbReference type="EMBL" id="CAUYUJ010020658">
    <property type="protein sequence ID" value="CAK0899741.1"/>
    <property type="molecule type" value="Genomic_DNA"/>
</dbReference>
<dbReference type="InterPro" id="IPR011990">
    <property type="entry name" value="TPR-like_helical_dom_sf"/>
</dbReference>
<sequence>MAEADAFRASGGPLWDVEAFVCCVEEACRSSGPVPSEQDLGRLPGLRDACAARGAVGEELQRLRSLAYRLWRACAAPGCEALAGLAEARLRQFACELHAACRPSASGSAEMAGLAAAAQLPFLAPAEGGRDEEATLAAQWALAGRAWAAAGRADSAIRCFEAAAQAWEAAAPDAAALGSPGVTKLAEAAMQAHVWASAVHFGTQSHSLSMAALARAKDALSFCSPGEGVLEDFLRTCCQQASEVQSAGRPQQAIELLTLALATVPAEEAEDGSRRQGSAAAAMRARLLRHLALCYGRLPERGRALEHARAAVQEED</sequence>
<protein>
    <recommendedName>
        <fullName evidence="3">KIF-binding protein</fullName>
    </recommendedName>
</protein>
<evidence type="ECO:0000313" key="1">
    <source>
        <dbReference type="EMBL" id="CAK0899741.1"/>
    </source>
</evidence>
<accession>A0ABN9XNL9</accession>
<evidence type="ECO:0008006" key="3">
    <source>
        <dbReference type="Google" id="ProtNLM"/>
    </source>
</evidence>
<organism evidence="1 2">
    <name type="scientific">Prorocentrum cordatum</name>
    <dbReference type="NCBI Taxonomy" id="2364126"/>
    <lineage>
        <taxon>Eukaryota</taxon>
        <taxon>Sar</taxon>
        <taxon>Alveolata</taxon>
        <taxon>Dinophyceae</taxon>
        <taxon>Prorocentrales</taxon>
        <taxon>Prorocentraceae</taxon>
        <taxon>Prorocentrum</taxon>
    </lineage>
</organism>
<comment type="caution">
    <text evidence="1">The sequence shown here is derived from an EMBL/GenBank/DDBJ whole genome shotgun (WGS) entry which is preliminary data.</text>
</comment>
<gene>
    <name evidence="1" type="ORF">PCOR1329_LOCUS77184</name>
</gene>
<dbReference type="SUPFAM" id="SSF48452">
    <property type="entry name" value="TPR-like"/>
    <property type="match status" value="1"/>
</dbReference>
<proteinExistence type="predicted"/>
<keyword evidence="2" id="KW-1185">Reference proteome</keyword>
<name>A0ABN9XNL9_9DINO</name>
<evidence type="ECO:0000313" key="2">
    <source>
        <dbReference type="Proteomes" id="UP001189429"/>
    </source>
</evidence>
<reference evidence="1" key="1">
    <citation type="submission" date="2023-10" db="EMBL/GenBank/DDBJ databases">
        <authorList>
            <person name="Chen Y."/>
            <person name="Shah S."/>
            <person name="Dougan E. K."/>
            <person name="Thang M."/>
            <person name="Chan C."/>
        </authorList>
    </citation>
    <scope>NUCLEOTIDE SEQUENCE [LARGE SCALE GENOMIC DNA]</scope>
</reference>